<dbReference type="EMBL" id="POTX01000235">
    <property type="protein sequence ID" value="PZF88479.1"/>
    <property type="molecule type" value="Genomic_DNA"/>
</dbReference>
<keyword evidence="2" id="KW-0472">Membrane</keyword>
<dbReference type="PANTHER" id="PTHR32309:SF31">
    <property type="entry name" value="CAPSULAR EXOPOLYSACCHARIDE FAMILY"/>
    <property type="match status" value="1"/>
</dbReference>
<name>A0A2W2CJE8_9ACTN</name>
<reference evidence="3 4" key="1">
    <citation type="submission" date="2018-01" db="EMBL/GenBank/DDBJ databases">
        <title>Draft genome sequence of Jishengella endophytica.</title>
        <authorList>
            <person name="Sahin N."/>
            <person name="Ay H."/>
            <person name="Saygin H."/>
        </authorList>
    </citation>
    <scope>NUCLEOTIDE SEQUENCE [LARGE SCALE GENOMIC DNA]</scope>
    <source>
        <strain evidence="3 4">DSM 45430</strain>
    </source>
</reference>
<feature type="region of interest" description="Disordered" evidence="1">
    <location>
        <begin position="383"/>
        <end position="431"/>
    </location>
</feature>
<proteinExistence type="predicted"/>
<feature type="transmembrane region" description="Helical" evidence="2">
    <location>
        <begin position="252"/>
        <end position="273"/>
    </location>
</feature>
<evidence type="ECO:0000256" key="1">
    <source>
        <dbReference type="SAM" id="MobiDB-lite"/>
    </source>
</evidence>
<gene>
    <name evidence="3" type="ORF">C1I93_24920</name>
</gene>
<dbReference type="AlphaFoldDB" id="A0A2W2CJE8"/>
<evidence type="ECO:0000313" key="4">
    <source>
        <dbReference type="Proteomes" id="UP000248627"/>
    </source>
</evidence>
<organism evidence="3 4">
    <name type="scientific">Micromonospora endophytica</name>
    <dbReference type="NCBI Taxonomy" id="515350"/>
    <lineage>
        <taxon>Bacteria</taxon>
        <taxon>Bacillati</taxon>
        <taxon>Actinomycetota</taxon>
        <taxon>Actinomycetes</taxon>
        <taxon>Micromonosporales</taxon>
        <taxon>Micromonosporaceae</taxon>
        <taxon>Micromonospora</taxon>
    </lineage>
</organism>
<evidence type="ECO:0000256" key="2">
    <source>
        <dbReference type="SAM" id="Phobius"/>
    </source>
</evidence>
<comment type="caution">
    <text evidence="3">The sequence shown here is derived from an EMBL/GenBank/DDBJ whole genome shotgun (WGS) entry which is preliminary data.</text>
</comment>
<dbReference type="PANTHER" id="PTHR32309">
    <property type="entry name" value="TYROSINE-PROTEIN KINASE"/>
    <property type="match status" value="1"/>
</dbReference>
<protein>
    <submittedName>
        <fullName evidence="3">Lipopolysaccharide biosynthesis protein</fullName>
    </submittedName>
</protein>
<evidence type="ECO:0000313" key="3">
    <source>
        <dbReference type="EMBL" id="PZF88479.1"/>
    </source>
</evidence>
<dbReference type="Proteomes" id="UP000248627">
    <property type="component" value="Unassembled WGS sequence"/>
</dbReference>
<feature type="transmembrane region" description="Helical" evidence="2">
    <location>
        <begin position="38"/>
        <end position="57"/>
    </location>
</feature>
<keyword evidence="2" id="KW-0812">Transmembrane</keyword>
<keyword evidence="4" id="KW-1185">Reference proteome</keyword>
<dbReference type="RefSeq" id="WP_111245719.1">
    <property type="nucleotide sequence ID" value="NZ_POTX01000235.1"/>
</dbReference>
<keyword evidence="2" id="KW-1133">Transmembrane helix</keyword>
<dbReference type="InterPro" id="IPR050445">
    <property type="entry name" value="Bact_polysacc_biosynth/exp"/>
</dbReference>
<sequence length="538" mass="56694">MTDASHGPWATRPAVAEGTPDRTVTLGDLLRVPRHRTGLVATAAALGLVFVLAYLVLMPGRYTASAVVAVRPVVTDAFSPSGAAADRAVNMNVESGIATGTEVVRRLAEQNGQDQGEVRDALDVEVPAGGQILRFSYAARSVDEAVRNVNLAAESYLAVRRAMYERQRDEMLRSYDDSIAKVAAQQAAIRKRMANAGPGGSDTAAAELTGINSQLTQLNSARTEIAAVDVNPGWVTRAAEPAMVSPGGGRDALLLLAGLLGGALVGVVLAYAWESVDRRVRSVDDARRASGLPLLGTVRGRGGIASRSSPVDADVRYVAMAIAERVHQPARVTLLSAREDPTPITARLAVALAVAGREVFVADDSGRLDRLRAAVLADRDRLPAYADPSRPPLPKPRSAPSGVDGVSDRVGPVRRRPSPYPAGTRTPSDYDVTLTLPRTAPGAVPANGRHPDDGGLPVGAGSILLGTFRQGAHQPLLLFNAPPAESDERGVAVARQGSAVVVVERDRTRQTELRRLTERLRAAGVNTLGFVLTRDGRG</sequence>
<dbReference type="OrthoDB" id="3332777at2"/>
<accession>A0A2W2CJE8</accession>